<sequence length="128" mass="14158">MAESRAPIRSHAQNKFAKPKKNTPNKPRSNLKTKKANNFVQVWVPIVKKPVSTAIPDSTANRNSAAATNTTTNKDSASTSINVAKPIILTKYSSHEIPKQLIHTKLKDYINEKGQPKTTLVWVPSKTN</sequence>
<protein>
    <submittedName>
        <fullName evidence="1">Uncharacterized protein</fullName>
    </submittedName>
</protein>
<gene>
    <name evidence="1" type="ORF">L6452_43592</name>
</gene>
<reference evidence="2" key="1">
    <citation type="journal article" date="2022" name="Mol. Ecol. Resour.">
        <title>The genomes of chicory, endive, great burdock and yacon provide insights into Asteraceae palaeo-polyploidization history and plant inulin production.</title>
        <authorList>
            <person name="Fan W."/>
            <person name="Wang S."/>
            <person name="Wang H."/>
            <person name="Wang A."/>
            <person name="Jiang F."/>
            <person name="Liu H."/>
            <person name="Zhao H."/>
            <person name="Xu D."/>
            <person name="Zhang Y."/>
        </authorList>
    </citation>
    <scope>NUCLEOTIDE SEQUENCE [LARGE SCALE GENOMIC DNA]</scope>
    <source>
        <strain evidence="2">cv. Niubang</strain>
    </source>
</reference>
<name>A0ACB8XE48_ARCLA</name>
<dbReference type="Proteomes" id="UP001055879">
    <property type="component" value="Linkage Group LG18"/>
</dbReference>
<evidence type="ECO:0000313" key="1">
    <source>
        <dbReference type="EMBL" id="KAI3664977.1"/>
    </source>
</evidence>
<proteinExistence type="predicted"/>
<accession>A0ACB8XE48</accession>
<organism evidence="1 2">
    <name type="scientific">Arctium lappa</name>
    <name type="common">Greater burdock</name>
    <name type="synonym">Lappa major</name>
    <dbReference type="NCBI Taxonomy" id="4217"/>
    <lineage>
        <taxon>Eukaryota</taxon>
        <taxon>Viridiplantae</taxon>
        <taxon>Streptophyta</taxon>
        <taxon>Embryophyta</taxon>
        <taxon>Tracheophyta</taxon>
        <taxon>Spermatophyta</taxon>
        <taxon>Magnoliopsida</taxon>
        <taxon>eudicotyledons</taxon>
        <taxon>Gunneridae</taxon>
        <taxon>Pentapetalae</taxon>
        <taxon>asterids</taxon>
        <taxon>campanulids</taxon>
        <taxon>Asterales</taxon>
        <taxon>Asteraceae</taxon>
        <taxon>Carduoideae</taxon>
        <taxon>Cardueae</taxon>
        <taxon>Arctiinae</taxon>
        <taxon>Arctium</taxon>
    </lineage>
</organism>
<reference evidence="1 2" key="2">
    <citation type="journal article" date="2022" name="Mol. Ecol. Resour.">
        <title>The genomes of chicory, endive, great burdock and yacon provide insights into Asteraceae paleo-polyploidization history and plant inulin production.</title>
        <authorList>
            <person name="Fan W."/>
            <person name="Wang S."/>
            <person name="Wang H."/>
            <person name="Wang A."/>
            <person name="Jiang F."/>
            <person name="Liu H."/>
            <person name="Zhao H."/>
            <person name="Xu D."/>
            <person name="Zhang Y."/>
        </authorList>
    </citation>
    <scope>NUCLEOTIDE SEQUENCE [LARGE SCALE GENOMIC DNA]</scope>
    <source>
        <strain evidence="2">cv. Niubang</strain>
    </source>
</reference>
<dbReference type="EMBL" id="CM042064">
    <property type="protein sequence ID" value="KAI3664977.1"/>
    <property type="molecule type" value="Genomic_DNA"/>
</dbReference>
<evidence type="ECO:0000313" key="2">
    <source>
        <dbReference type="Proteomes" id="UP001055879"/>
    </source>
</evidence>
<comment type="caution">
    <text evidence="1">The sequence shown here is derived from an EMBL/GenBank/DDBJ whole genome shotgun (WGS) entry which is preliminary data.</text>
</comment>
<keyword evidence="2" id="KW-1185">Reference proteome</keyword>